<dbReference type="EMBL" id="JACEFO010001629">
    <property type="protein sequence ID" value="KAF8728257.1"/>
    <property type="molecule type" value="Genomic_DNA"/>
</dbReference>
<dbReference type="Proteomes" id="UP000636709">
    <property type="component" value="Unassembled WGS sequence"/>
</dbReference>
<keyword evidence="4" id="KW-1185">Reference proteome</keyword>
<dbReference type="PANTHER" id="PTHR35828:SF22">
    <property type="entry name" value="OS10G0103633 PROTEIN"/>
    <property type="match status" value="1"/>
</dbReference>
<reference evidence="3" key="1">
    <citation type="submission" date="2020-07" db="EMBL/GenBank/DDBJ databases">
        <title>Genome sequence and genetic diversity analysis of an under-domesticated orphan crop, white fonio (Digitaria exilis).</title>
        <authorList>
            <person name="Bennetzen J.L."/>
            <person name="Chen S."/>
            <person name="Ma X."/>
            <person name="Wang X."/>
            <person name="Yssel A.E.J."/>
            <person name="Chaluvadi S.R."/>
            <person name="Johnson M."/>
            <person name="Gangashetty P."/>
            <person name="Hamidou F."/>
            <person name="Sanogo M.D."/>
            <person name="Zwaenepoel A."/>
            <person name="Wallace J."/>
            <person name="Van De Peer Y."/>
            <person name="Van Deynze A."/>
        </authorList>
    </citation>
    <scope>NUCLEOTIDE SEQUENCE</scope>
    <source>
        <tissue evidence="3">Leaves</tissue>
    </source>
</reference>
<name>A0A835F528_9POAL</name>
<sequence>MDPRGMRPTATAPTPTPSPASELPTDVLLEIAMRAGFVTLLRCGATCKALRRAIHAPYLAYLVPRVCSDRDGVVPTRLLLYLDTGTSSSFSLAHPSTPDAAVFLVDDHLAPFVSRGAADLLAMYHPVTSRGSLVLLERNRGVEEMWMPSSARRRG</sequence>
<dbReference type="AlphaFoldDB" id="A0A835F528"/>
<feature type="region of interest" description="Disordered" evidence="1">
    <location>
        <begin position="1"/>
        <end position="22"/>
    </location>
</feature>
<evidence type="ECO:0000313" key="3">
    <source>
        <dbReference type="EMBL" id="KAF8728257.1"/>
    </source>
</evidence>
<dbReference type="InterPro" id="IPR036047">
    <property type="entry name" value="F-box-like_dom_sf"/>
</dbReference>
<comment type="caution">
    <text evidence="3">The sequence shown here is derived from an EMBL/GenBank/DDBJ whole genome shotgun (WGS) entry which is preliminary data.</text>
</comment>
<gene>
    <name evidence="3" type="ORF">HU200_018851</name>
</gene>
<dbReference type="InterPro" id="IPR001810">
    <property type="entry name" value="F-box_dom"/>
</dbReference>
<evidence type="ECO:0000259" key="2">
    <source>
        <dbReference type="Pfam" id="PF12937"/>
    </source>
</evidence>
<feature type="domain" description="F-box" evidence="2">
    <location>
        <begin position="21"/>
        <end position="59"/>
    </location>
</feature>
<organism evidence="3 4">
    <name type="scientific">Digitaria exilis</name>
    <dbReference type="NCBI Taxonomy" id="1010633"/>
    <lineage>
        <taxon>Eukaryota</taxon>
        <taxon>Viridiplantae</taxon>
        <taxon>Streptophyta</taxon>
        <taxon>Embryophyta</taxon>
        <taxon>Tracheophyta</taxon>
        <taxon>Spermatophyta</taxon>
        <taxon>Magnoliopsida</taxon>
        <taxon>Liliopsida</taxon>
        <taxon>Poales</taxon>
        <taxon>Poaceae</taxon>
        <taxon>PACMAD clade</taxon>
        <taxon>Panicoideae</taxon>
        <taxon>Panicodae</taxon>
        <taxon>Paniceae</taxon>
        <taxon>Anthephorinae</taxon>
        <taxon>Digitaria</taxon>
    </lineage>
</organism>
<dbReference type="SUPFAM" id="SSF81383">
    <property type="entry name" value="F-box domain"/>
    <property type="match status" value="1"/>
</dbReference>
<proteinExistence type="predicted"/>
<dbReference type="PANTHER" id="PTHR35828">
    <property type="entry name" value="OS08G0203800 PROTEIN-RELATED"/>
    <property type="match status" value="1"/>
</dbReference>
<dbReference type="Pfam" id="PF12937">
    <property type="entry name" value="F-box-like"/>
    <property type="match status" value="1"/>
</dbReference>
<dbReference type="CDD" id="cd09917">
    <property type="entry name" value="F-box_SF"/>
    <property type="match status" value="1"/>
</dbReference>
<dbReference type="OrthoDB" id="689061at2759"/>
<evidence type="ECO:0000313" key="4">
    <source>
        <dbReference type="Proteomes" id="UP000636709"/>
    </source>
</evidence>
<dbReference type="Gene3D" id="1.20.1280.50">
    <property type="match status" value="1"/>
</dbReference>
<protein>
    <recommendedName>
        <fullName evidence="2">F-box domain-containing protein</fullName>
    </recommendedName>
</protein>
<evidence type="ECO:0000256" key="1">
    <source>
        <dbReference type="SAM" id="MobiDB-lite"/>
    </source>
</evidence>
<accession>A0A835F528</accession>